<comment type="similarity">
    <text evidence="5">Belongs to the FKBP-type PPIase family.</text>
</comment>
<evidence type="ECO:0000256" key="4">
    <source>
        <dbReference type="PROSITE-ProRule" id="PRU00277"/>
    </source>
</evidence>
<feature type="region of interest" description="Disordered" evidence="6">
    <location>
        <begin position="176"/>
        <end position="196"/>
    </location>
</feature>
<dbReference type="GO" id="GO:0003755">
    <property type="term" value="F:peptidyl-prolyl cis-trans isomerase activity"/>
    <property type="evidence" value="ECO:0007669"/>
    <property type="project" value="UniProtKB-EC"/>
</dbReference>
<feature type="domain" description="PPIase FKBP-type" evidence="8">
    <location>
        <begin position="51"/>
        <end position="174"/>
    </location>
</feature>
<dbReference type="Pfam" id="PF00254">
    <property type="entry name" value="FKBP_C"/>
    <property type="match status" value="1"/>
</dbReference>
<comment type="catalytic activity">
    <reaction evidence="1 4 5">
        <text>[protein]-peptidylproline (omega=180) = [protein]-peptidylproline (omega=0)</text>
        <dbReference type="Rhea" id="RHEA:16237"/>
        <dbReference type="Rhea" id="RHEA-COMP:10747"/>
        <dbReference type="Rhea" id="RHEA-COMP:10748"/>
        <dbReference type="ChEBI" id="CHEBI:83833"/>
        <dbReference type="ChEBI" id="CHEBI:83834"/>
        <dbReference type="EC" id="5.2.1.8"/>
    </reaction>
</comment>
<accession>A0ABW0BIA7</accession>
<dbReference type="PROSITE" id="PS50059">
    <property type="entry name" value="FKBP_PPIASE"/>
    <property type="match status" value="2"/>
</dbReference>
<dbReference type="Proteomes" id="UP001596087">
    <property type="component" value="Unassembled WGS sequence"/>
</dbReference>
<dbReference type="PROSITE" id="PS51257">
    <property type="entry name" value="PROKAR_LIPOPROTEIN"/>
    <property type="match status" value="1"/>
</dbReference>
<evidence type="ECO:0000256" key="7">
    <source>
        <dbReference type="SAM" id="SignalP"/>
    </source>
</evidence>
<dbReference type="InterPro" id="IPR044609">
    <property type="entry name" value="FKBP2/11"/>
</dbReference>
<dbReference type="EC" id="5.2.1.8" evidence="5"/>
<name>A0ABW0BIA7_9ACTN</name>
<feature type="domain" description="PPIase FKBP-type" evidence="8">
    <location>
        <begin position="230"/>
        <end position="319"/>
    </location>
</feature>
<evidence type="ECO:0000313" key="9">
    <source>
        <dbReference type="EMBL" id="MFC5177005.1"/>
    </source>
</evidence>
<dbReference type="EMBL" id="JBHSKD010000009">
    <property type="protein sequence ID" value="MFC5177005.1"/>
    <property type="molecule type" value="Genomic_DNA"/>
</dbReference>
<evidence type="ECO:0000256" key="2">
    <source>
        <dbReference type="ARBA" id="ARBA00023110"/>
    </source>
</evidence>
<dbReference type="InterPro" id="IPR046357">
    <property type="entry name" value="PPIase_dom_sf"/>
</dbReference>
<dbReference type="PANTHER" id="PTHR45779">
    <property type="entry name" value="PEPTIDYLPROLYL ISOMERASE"/>
    <property type="match status" value="1"/>
</dbReference>
<dbReference type="InterPro" id="IPR001179">
    <property type="entry name" value="PPIase_FKBP_dom"/>
</dbReference>
<dbReference type="SUPFAM" id="SSF54534">
    <property type="entry name" value="FKBP-like"/>
    <property type="match status" value="2"/>
</dbReference>
<evidence type="ECO:0000256" key="5">
    <source>
        <dbReference type="RuleBase" id="RU003915"/>
    </source>
</evidence>
<organism evidence="9 10">
    <name type="scientific">Nocardioides taihuensis</name>
    <dbReference type="NCBI Taxonomy" id="1835606"/>
    <lineage>
        <taxon>Bacteria</taxon>
        <taxon>Bacillati</taxon>
        <taxon>Actinomycetota</taxon>
        <taxon>Actinomycetes</taxon>
        <taxon>Propionibacteriales</taxon>
        <taxon>Nocardioidaceae</taxon>
        <taxon>Nocardioides</taxon>
    </lineage>
</organism>
<gene>
    <name evidence="9" type="ORF">ACFPGP_10005</name>
</gene>
<evidence type="ECO:0000256" key="1">
    <source>
        <dbReference type="ARBA" id="ARBA00000971"/>
    </source>
</evidence>
<reference evidence="10" key="1">
    <citation type="journal article" date="2019" name="Int. J. Syst. Evol. Microbiol.">
        <title>The Global Catalogue of Microorganisms (GCM) 10K type strain sequencing project: providing services to taxonomists for standard genome sequencing and annotation.</title>
        <authorList>
            <consortium name="The Broad Institute Genomics Platform"/>
            <consortium name="The Broad Institute Genome Sequencing Center for Infectious Disease"/>
            <person name="Wu L."/>
            <person name="Ma J."/>
        </authorList>
    </citation>
    <scope>NUCLEOTIDE SEQUENCE [LARGE SCALE GENOMIC DNA]</scope>
    <source>
        <strain evidence="10">DFY41</strain>
    </source>
</reference>
<sequence>MSRRTRRVLPLLLTAVLALGLSGCGNDDAASDSDSSSGGGLDSVTIGGDFGKAPEITWDGQMEADEVTAKVISEGDGEEVAEGDAVLTNIWVGNGYTQEQAFSTYDEGGKPQIITVTPQGASEVFIKGLEGQKIGSRIAVAASAEVAFGPQGNPNIGVANKDTVLFVLDLMEKVPTEPEGKAQPAPSWAPKVEETDGDVTGLDMSSAPKPDGELKSAVLIEGTGPKVEKGQTITVNYLGQTYTGDKPFDESYTSSPASFAIGVGQVVPGWDKTLVGQRVGSRVILAIPPEEGYGKQGQPDAGISGTDTLYFVVDILGAS</sequence>
<proteinExistence type="inferred from homology"/>
<evidence type="ECO:0000256" key="3">
    <source>
        <dbReference type="ARBA" id="ARBA00023235"/>
    </source>
</evidence>
<evidence type="ECO:0000259" key="8">
    <source>
        <dbReference type="PROSITE" id="PS50059"/>
    </source>
</evidence>
<evidence type="ECO:0000313" key="10">
    <source>
        <dbReference type="Proteomes" id="UP001596087"/>
    </source>
</evidence>
<keyword evidence="2 4" id="KW-0697">Rotamase</keyword>
<dbReference type="RefSeq" id="WP_378589708.1">
    <property type="nucleotide sequence ID" value="NZ_JBHSKD010000009.1"/>
</dbReference>
<keyword evidence="10" id="KW-1185">Reference proteome</keyword>
<comment type="caution">
    <text evidence="9">The sequence shown here is derived from an EMBL/GenBank/DDBJ whole genome shotgun (WGS) entry which is preliminary data.</text>
</comment>
<dbReference type="PANTHER" id="PTHR45779:SF7">
    <property type="entry name" value="PEPTIDYLPROLYL ISOMERASE"/>
    <property type="match status" value="1"/>
</dbReference>
<protein>
    <recommendedName>
        <fullName evidence="5">Peptidyl-prolyl cis-trans isomerase</fullName>
        <ecNumber evidence="5">5.2.1.8</ecNumber>
    </recommendedName>
</protein>
<keyword evidence="3 4" id="KW-0413">Isomerase</keyword>
<feature type="chain" id="PRO_5045535176" description="Peptidyl-prolyl cis-trans isomerase" evidence="7">
    <location>
        <begin position="30"/>
        <end position="319"/>
    </location>
</feature>
<keyword evidence="7" id="KW-0732">Signal</keyword>
<feature type="signal peptide" evidence="7">
    <location>
        <begin position="1"/>
        <end position="29"/>
    </location>
</feature>
<evidence type="ECO:0000256" key="6">
    <source>
        <dbReference type="SAM" id="MobiDB-lite"/>
    </source>
</evidence>
<dbReference type="Gene3D" id="3.10.50.40">
    <property type="match status" value="2"/>
</dbReference>